<feature type="non-terminal residue" evidence="2">
    <location>
        <position position="1"/>
    </location>
</feature>
<organism evidence="2">
    <name type="scientific">hydrothermal vent metagenome</name>
    <dbReference type="NCBI Taxonomy" id="652676"/>
    <lineage>
        <taxon>unclassified sequences</taxon>
        <taxon>metagenomes</taxon>
        <taxon>ecological metagenomes</taxon>
    </lineage>
</organism>
<accession>A0A3B0XH24</accession>
<dbReference type="AlphaFoldDB" id="A0A3B0XH24"/>
<dbReference type="Pfam" id="PF08818">
    <property type="entry name" value="DUF1801"/>
    <property type="match status" value="1"/>
</dbReference>
<evidence type="ECO:0000313" key="2">
    <source>
        <dbReference type="EMBL" id="VAW66971.1"/>
    </source>
</evidence>
<gene>
    <name evidence="2" type="ORF">MNBD_GAMMA10-3223</name>
</gene>
<dbReference type="EMBL" id="UOFJ01000245">
    <property type="protein sequence ID" value="VAW66971.1"/>
    <property type="molecule type" value="Genomic_DNA"/>
</dbReference>
<protein>
    <recommendedName>
        <fullName evidence="1">YdhG-like domain-containing protein</fullName>
    </recommendedName>
</protein>
<dbReference type="Gene3D" id="3.90.1150.200">
    <property type="match status" value="1"/>
</dbReference>
<dbReference type="InterPro" id="IPR014922">
    <property type="entry name" value="YdhG-like"/>
</dbReference>
<reference evidence="2" key="1">
    <citation type="submission" date="2018-06" db="EMBL/GenBank/DDBJ databases">
        <authorList>
            <person name="Zhirakovskaya E."/>
        </authorList>
    </citation>
    <scope>NUCLEOTIDE SEQUENCE</scope>
</reference>
<evidence type="ECO:0000259" key="1">
    <source>
        <dbReference type="Pfam" id="PF08818"/>
    </source>
</evidence>
<proteinExistence type="predicted"/>
<name>A0A3B0XH24_9ZZZZ</name>
<dbReference type="SUPFAM" id="SSF159888">
    <property type="entry name" value="YdhG-like"/>
    <property type="match status" value="1"/>
</dbReference>
<sequence length="140" mass="16413">TMNIIENSDVINVLNQYPEPMRQKLLFLRQLIFETASDMPDSQTLEETLKWNEPAYQTHNGSTLRIAWKKSAPHQYAMYFHCKTKLVDTFKELYPETFRFEGNRAIIFYENDAIPVTEIKHCISLSLSYHTVKHFPLLGA</sequence>
<feature type="domain" description="YdhG-like" evidence="1">
    <location>
        <begin position="22"/>
        <end position="124"/>
    </location>
</feature>